<dbReference type="Proteomes" id="UP001301326">
    <property type="component" value="Chromosome"/>
</dbReference>
<evidence type="ECO:0000313" key="1">
    <source>
        <dbReference type="EMBL" id="WGZ95661.1"/>
    </source>
</evidence>
<sequence>MIEDALTSYDIRKFYLSILYVIRRIDDVPGIYFLNNHQEHHPMQKHILSTCLAISLIANSSYVFADKTITGTGSSSSESEMSDGQAAAVVGGLLLLGGIMSLHSQSVAKAEETATQQATKTVELKPGHSYLWSTGSDDNNPLIEYVDSCTPAKQFTVKAKLANGIADSSDYYMSRTESECTRTYDSRQKAVQEYAGNPWNLNETTYQKELAEKKARQARAVEGAAKMIGGIGKLLFGSGGSTTADPAFEAQFACEKDCEAQTERAIATGCTGLDEGKFLIRENLKATCEDQVKDAEYTCKSACYAKHH</sequence>
<proteinExistence type="predicted"/>
<dbReference type="KEGG" id="tput:QJT81_06650"/>
<gene>
    <name evidence="1" type="ORF">QJT81_06650</name>
</gene>
<organism evidence="1">
    <name type="scientific">Candidatus Thiothrix putei</name>
    <dbReference type="NCBI Taxonomy" id="3080811"/>
    <lineage>
        <taxon>Bacteria</taxon>
        <taxon>Pseudomonadati</taxon>
        <taxon>Pseudomonadota</taxon>
        <taxon>Gammaproteobacteria</taxon>
        <taxon>Thiotrichales</taxon>
        <taxon>Thiotrichaceae</taxon>
        <taxon>Thiothrix</taxon>
    </lineage>
</organism>
<accession>A0AA95HE58</accession>
<dbReference type="EMBL" id="CP124756">
    <property type="protein sequence ID" value="WGZ95661.1"/>
    <property type="molecule type" value="Genomic_DNA"/>
</dbReference>
<reference evidence="1" key="1">
    <citation type="journal article" date="2023" name="Int. J. Mol. Sci.">
        <title>Metagenomics Revealed a New Genus 'Candidatus Thiocaldithrix dubininis' gen. nov., sp. nov. and a New Species 'Candidatus Thiothrix putei' sp. nov. in the Family Thiotrichaceae, Some Members of Which Have Traits of Both Na+- and H+-Motive Energetics.</title>
        <authorList>
            <person name="Ravin N.V."/>
            <person name="Muntyan M.S."/>
            <person name="Smolyakov D.D."/>
            <person name="Rudenko T.S."/>
            <person name="Beletsky A.V."/>
            <person name="Mardanov A.V."/>
            <person name="Grabovich M.Y."/>
        </authorList>
    </citation>
    <scope>NUCLEOTIDE SEQUENCE</scope>
    <source>
        <strain evidence="1">GKL-02</strain>
    </source>
</reference>
<protein>
    <submittedName>
        <fullName evidence="1">Uncharacterized protein</fullName>
    </submittedName>
</protein>
<reference evidence="1" key="2">
    <citation type="submission" date="2023-04" db="EMBL/GenBank/DDBJ databases">
        <authorList>
            <person name="Beletskiy A.V."/>
            <person name="Mardanov A.V."/>
            <person name="Ravin N.V."/>
        </authorList>
    </citation>
    <scope>NUCLEOTIDE SEQUENCE</scope>
    <source>
        <strain evidence="1">GKL-02</strain>
    </source>
</reference>
<name>A0AA95HE58_9GAMM</name>
<dbReference type="AlphaFoldDB" id="A0AA95HE58"/>